<gene>
    <name evidence="2" type="ORF">EHW97_13825</name>
</gene>
<keyword evidence="3" id="KW-1185">Reference proteome</keyword>
<evidence type="ECO:0000313" key="2">
    <source>
        <dbReference type="EMBL" id="RQN02329.1"/>
    </source>
</evidence>
<name>A0A3N6W471_9ACTN</name>
<dbReference type="Gene3D" id="3.40.50.360">
    <property type="match status" value="1"/>
</dbReference>
<dbReference type="GO" id="GO:0005829">
    <property type="term" value="C:cytosol"/>
    <property type="evidence" value="ECO:0007669"/>
    <property type="project" value="TreeGrafter"/>
</dbReference>
<dbReference type="GO" id="GO:0016491">
    <property type="term" value="F:oxidoreductase activity"/>
    <property type="evidence" value="ECO:0007669"/>
    <property type="project" value="InterPro"/>
</dbReference>
<dbReference type="InterPro" id="IPR005025">
    <property type="entry name" value="FMN_Rdtase-like_dom"/>
</dbReference>
<dbReference type="SUPFAM" id="SSF52218">
    <property type="entry name" value="Flavoproteins"/>
    <property type="match status" value="1"/>
</dbReference>
<proteinExistence type="predicted"/>
<dbReference type="RefSeq" id="WP_124237761.1">
    <property type="nucleotide sequence ID" value="NZ_JBHUFI010000017.1"/>
</dbReference>
<evidence type="ECO:0000313" key="3">
    <source>
        <dbReference type="Proteomes" id="UP000275225"/>
    </source>
</evidence>
<feature type="domain" description="NADPH-dependent FMN reductase-like" evidence="1">
    <location>
        <begin position="1"/>
        <end position="149"/>
    </location>
</feature>
<dbReference type="GO" id="GO:0010181">
    <property type="term" value="F:FMN binding"/>
    <property type="evidence" value="ECO:0007669"/>
    <property type="project" value="TreeGrafter"/>
</dbReference>
<dbReference type="PANTHER" id="PTHR30543:SF21">
    <property type="entry name" value="NAD(P)H-DEPENDENT FMN REDUCTASE LOT6"/>
    <property type="match status" value="1"/>
</dbReference>
<dbReference type="Pfam" id="PF03358">
    <property type="entry name" value="FMN_red"/>
    <property type="match status" value="1"/>
</dbReference>
<evidence type="ECO:0000259" key="1">
    <source>
        <dbReference type="Pfam" id="PF03358"/>
    </source>
</evidence>
<reference evidence="2 3" key="1">
    <citation type="submission" date="2018-11" db="EMBL/GenBank/DDBJ databases">
        <authorList>
            <person name="Li F."/>
        </authorList>
    </citation>
    <scope>NUCLEOTIDE SEQUENCE [LARGE SCALE GENOMIC DNA]</scope>
    <source>
        <strain evidence="2 3">YS17T</strain>
    </source>
</reference>
<dbReference type="PANTHER" id="PTHR30543">
    <property type="entry name" value="CHROMATE REDUCTASE"/>
    <property type="match status" value="1"/>
</dbReference>
<dbReference type="OrthoDB" id="9812295at2"/>
<accession>A0A3N6W471</accession>
<protein>
    <submittedName>
        <fullName evidence="2">NADPH-dependent oxidoreductase</fullName>
    </submittedName>
</protein>
<dbReference type="AlphaFoldDB" id="A0A3N6W471"/>
<dbReference type="InterPro" id="IPR029039">
    <property type="entry name" value="Flavoprotein-like_sf"/>
</dbReference>
<comment type="caution">
    <text evidence="2">The sequence shown here is derived from an EMBL/GenBank/DDBJ whole genome shotgun (WGS) entry which is preliminary data.</text>
</comment>
<dbReference type="Proteomes" id="UP000275225">
    <property type="component" value="Unassembled WGS sequence"/>
</dbReference>
<organism evidence="2 3">
    <name type="scientific">Aeromicrobium camelliae</name>
    <dbReference type="NCBI Taxonomy" id="1538144"/>
    <lineage>
        <taxon>Bacteria</taxon>
        <taxon>Bacillati</taxon>
        <taxon>Actinomycetota</taxon>
        <taxon>Actinomycetes</taxon>
        <taxon>Propionibacteriales</taxon>
        <taxon>Nocardioidaceae</taxon>
        <taxon>Aeromicrobium</taxon>
    </lineage>
</organism>
<sequence>MKIGIVIGSIREGRKGEHVGRWVEGIARDDLDVDVEVIDLKEFDVPLLTAPTPPAAANRSYDSANVRRWSDAIDACDGYVFITPEYNHGVPGAFKNAVDTLAPEWSGKAVGFVSYGTADGIRAVEQWRQIVANFQMIDIRAQVAMSNFTEFAQDGSFTPLERRESELRALLDQLTTVVARGR</sequence>
<dbReference type="EMBL" id="RQJX01000022">
    <property type="protein sequence ID" value="RQN02329.1"/>
    <property type="molecule type" value="Genomic_DNA"/>
</dbReference>
<dbReference type="InterPro" id="IPR050712">
    <property type="entry name" value="NAD(P)H-dep_reductase"/>
</dbReference>